<evidence type="ECO:0000313" key="4">
    <source>
        <dbReference type="WBParaSite" id="EVEC_0000398201-mRNA-1"/>
    </source>
</evidence>
<dbReference type="AlphaFoldDB" id="A0A0N4V1X9"/>
<dbReference type="SUPFAM" id="SSF56436">
    <property type="entry name" value="C-type lectin-like"/>
    <property type="match status" value="1"/>
</dbReference>
<dbReference type="InterPro" id="IPR016186">
    <property type="entry name" value="C-type_lectin-like/link_sf"/>
</dbReference>
<evidence type="ECO:0000259" key="1">
    <source>
        <dbReference type="Pfam" id="PF00059"/>
    </source>
</evidence>
<organism evidence="4">
    <name type="scientific">Enterobius vermicularis</name>
    <name type="common">Human pinworm</name>
    <dbReference type="NCBI Taxonomy" id="51028"/>
    <lineage>
        <taxon>Eukaryota</taxon>
        <taxon>Metazoa</taxon>
        <taxon>Ecdysozoa</taxon>
        <taxon>Nematoda</taxon>
        <taxon>Chromadorea</taxon>
        <taxon>Rhabditida</taxon>
        <taxon>Spirurina</taxon>
        <taxon>Oxyuridomorpha</taxon>
        <taxon>Oxyuroidea</taxon>
        <taxon>Oxyuridae</taxon>
        <taxon>Enterobius</taxon>
    </lineage>
</organism>
<dbReference type="Gene3D" id="3.10.100.10">
    <property type="entry name" value="Mannose-Binding Protein A, subunit A"/>
    <property type="match status" value="1"/>
</dbReference>
<gene>
    <name evidence="2" type="ORF">EVEC_LOCUS3690</name>
</gene>
<dbReference type="EMBL" id="UXUI01007658">
    <property type="protein sequence ID" value="VDD88547.1"/>
    <property type="molecule type" value="Genomic_DNA"/>
</dbReference>
<dbReference type="Proteomes" id="UP000274131">
    <property type="component" value="Unassembled WGS sequence"/>
</dbReference>
<protein>
    <submittedName>
        <fullName evidence="4">C-type lectin domain-containing protein</fullName>
    </submittedName>
</protein>
<reference evidence="4" key="1">
    <citation type="submission" date="2017-02" db="UniProtKB">
        <authorList>
            <consortium name="WormBaseParasite"/>
        </authorList>
    </citation>
    <scope>IDENTIFICATION</scope>
</reference>
<evidence type="ECO:0000313" key="2">
    <source>
        <dbReference type="EMBL" id="VDD88547.1"/>
    </source>
</evidence>
<proteinExistence type="predicted"/>
<name>A0A0N4V1X9_ENTVE</name>
<reference evidence="2 3" key="2">
    <citation type="submission" date="2018-10" db="EMBL/GenBank/DDBJ databases">
        <authorList>
            <consortium name="Pathogen Informatics"/>
        </authorList>
    </citation>
    <scope>NUCLEOTIDE SEQUENCE [LARGE SCALE GENOMIC DNA]</scope>
</reference>
<dbReference type="WBParaSite" id="EVEC_0000398201-mRNA-1">
    <property type="protein sequence ID" value="EVEC_0000398201-mRNA-1"/>
    <property type="gene ID" value="EVEC_0000398201"/>
</dbReference>
<dbReference type="InterPro" id="IPR001304">
    <property type="entry name" value="C-type_lectin-like"/>
</dbReference>
<feature type="domain" description="C-type lectin" evidence="1">
    <location>
        <begin position="324"/>
        <end position="434"/>
    </location>
</feature>
<accession>A0A0N4V1X9</accession>
<sequence>MCSESVHKEGKLNRNKSFGLSETFESYCFNYNSMNLSTWGSWTVKIHGASYCVYFLNVTDTLSELARICDVMGGSLISFDKSSEKDFLAAGGMNRWVLPPRNHTFILGSVSDLRRQAEISNYKPTKLRAIESGGLCQLYIYSNLTGQSWFEERDCKTSKGSGFCAQPSDGPFGKLNSCILCKWNSNGIKQDGFGTALLEDDLDFQMTRNIVHKVGFAEADEYCQVKFGGHLLSIRSYAQGETFRGFIEINDCEPQEFFVCLAPVLPNYMIKAVTTEAITTYSARGHCMPTPNTAYVAMPLIVSIDTLYTYCLHDTFVEDIVIDSLETARVYCEAKFHGQLLTINDEAEARFVASQVFDDFDQAAPKRYSMRLLDIQINGTLDGLVANTFMYKKVVTDDNPIYDMNGRCVALVRSYTDQSDHIWIVHCNRRWRYITCKARNYTVLSRFNSEAYDVLERKSSSTLEQYLRYLRDQIGNRAAFGPQPFFQVRCEERKEKCRILMNSDNCKENIGQALTGNVGVDADDYWLTCGGRCKSDRNLNCN</sequence>
<dbReference type="InterPro" id="IPR016187">
    <property type="entry name" value="CTDL_fold"/>
</dbReference>
<dbReference type="Pfam" id="PF00059">
    <property type="entry name" value="Lectin_C"/>
    <property type="match status" value="1"/>
</dbReference>
<keyword evidence="3" id="KW-1185">Reference proteome</keyword>
<evidence type="ECO:0000313" key="3">
    <source>
        <dbReference type="Proteomes" id="UP000274131"/>
    </source>
</evidence>